<reference evidence="2 3" key="1">
    <citation type="journal article" date="2011" name="Int. J. Syst. Evol. Microbiol.">
        <title>Ochrobactrum pecoris sp. nov., isolated from farm animals.</title>
        <authorList>
            <person name="Kampfer P."/>
            <person name="Huber B."/>
            <person name="Busse H.J."/>
            <person name="Scholz H.C."/>
            <person name="Tomaso H."/>
            <person name="Hotzel H."/>
            <person name="Melzer F."/>
        </authorList>
    </citation>
    <scope>NUCLEOTIDE SEQUENCE [LARGE SCALE GENOMIC DNA]</scope>
    <source>
        <strain evidence="2 3">08RB2639</strain>
    </source>
</reference>
<evidence type="ECO:0000256" key="1">
    <source>
        <dbReference type="SAM" id="MobiDB-lite"/>
    </source>
</evidence>
<dbReference type="Proteomes" id="UP000313390">
    <property type="component" value="Unassembled WGS sequence"/>
</dbReference>
<evidence type="ECO:0000313" key="3">
    <source>
        <dbReference type="Proteomes" id="UP000313390"/>
    </source>
</evidence>
<protein>
    <submittedName>
        <fullName evidence="2">Uncharacterized protein</fullName>
    </submittedName>
</protein>
<organism evidence="2 3">
    <name type="scientific">Brucella pecoris</name>
    <dbReference type="NCBI Taxonomy" id="867683"/>
    <lineage>
        <taxon>Bacteria</taxon>
        <taxon>Pseudomonadati</taxon>
        <taxon>Pseudomonadota</taxon>
        <taxon>Alphaproteobacteria</taxon>
        <taxon>Hyphomicrobiales</taxon>
        <taxon>Brucellaceae</taxon>
        <taxon>Brucella/Ochrobactrum group</taxon>
        <taxon>Brucella</taxon>
    </lineage>
</organism>
<gene>
    <name evidence="2" type="ORF">FIB18_00600</name>
</gene>
<accession>A0A5C5CZ09</accession>
<dbReference type="EMBL" id="VEWK01000001">
    <property type="protein sequence ID" value="TNV15766.1"/>
    <property type="molecule type" value="Genomic_DNA"/>
</dbReference>
<dbReference type="AlphaFoldDB" id="A0A5C5CZ09"/>
<name>A0A5C5CZ09_9HYPH</name>
<sequence length="61" mass="6396">MAGPAGGGQLRKSDHKASGRSTPFHRILRATASSDILSLPKAMCMNMVATTVVKIVVICRG</sequence>
<comment type="caution">
    <text evidence="2">The sequence shown here is derived from an EMBL/GenBank/DDBJ whole genome shotgun (WGS) entry which is preliminary data.</text>
</comment>
<evidence type="ECO:0000313" key="2">
    <source>
        <dbReference type="EMBL" id="TNV15766.1"/>
    </source>
</evidence>
<feature type="region of interest" description="Disordered" evidence="1">
    <location>
        <begin position="1"/>
        <end position="24"/>
    </location>
</feature>
<proteinExistence type="predicted"/>